<feature type="transmembrane region" description="Helical" evidence="6">
    <location>
        <begin position="222"/>
        <end position="247"/>
    </location>
</feature>
<feature type="transmembrane region" description="Helical" evidence="6">
    <location>
        <begin position="35"/>
        <end position="62"/>
    </location>
</feature>
<dbReference type="GO" id="GO:0005886">
    <property type="term" value="C:plasma membrane"/>
    <property type="evidence" value="ECO:0007669"/>
    <property type="project" value="UniProtKB-SubCell"/>
</dbReference>
<gene>
    <name evidence="7" type="ORF">EDC38_0293</name>
</gene>
<dbReference type="NCBIfam" id="TIGR00765">
    <property type="entry name" value="yihY_not_rbn"/>
    <property type="match status" value="1"/>
</dbReference>
<evidence type="ECO:0000313" key="8">
    <source>
        <dbReference type="Proteomes" id="UP000273643"/>
    </source>
</evidence>
<keyword evidence="2" id="KW-1003">Cell membrane</keyword>
<feature type="transmembrane region" description="Helical" evidence="6">
    <location>
        <begin position="253"/>
        <end position="280"/>
    </location>
</feature>
<feature type="transmembrane region" description="Helical" evidence="6">
    <location>
        <begin position="12"/>
        <end position="28"/>
    </location>
</feature>
<proteinExistence type="predicted"/>
<feature type="transmembrane region" description="Helical" evidence="6">
    <location>
        <begin position="141"/>
        <end position="168"/>
    </location>
</feature>
<keyword evidence="5 6" id="KW-0472">Membrane</keyword>
<feature type="transmembrane region" description="Helical" evidence="6">
    <location>
        <begin position="101"/>
        <end position="120"/>
    </location>
</feature>
<feature type="transmembrane region" description="Helical" evidence="6">
    <location>
        <begin position="188"/>
        <end position="210"/>
    </location>
</feature>
<comment type="caution">
    <text evidence="7">The sequence shown here is derived from an EMBL/GenBank/DDBJ whole genome shotgun (WGS) entry which is preliminary data.</text>
</comment>
<dbReference type="PANTHER" id="PTHR30213">
    <property type="entry name" value="INNER MEMBRANE PROTEIN YHJD"/>
    <property type="match status" value="1"/>
</dbReference>
<dbReference type="RefSeq" id="WP_123637018.1">
    <property type="nucleotide sequence ID" value="NZ_RJUK01000001.1"/>
</dbReference>
<sequence length="312" mass="33800">MDLTIQDKLPVPVKHWLGIFLAAIQYWLGSQAFIYAAALAFFTVFSIAPVLVVVVMLVGLFIGERAVQGQLFEQLEGTIGPEAAGVVQTAVVNSQIDQSGIWPALIGITATIIGATTVFAQMQRSLNEIWSVAPRPSKSSLWIFIKSRLLSLTIILAIGFVLLVSLLLSVALRTIMAFAEEWLPVPGWAMVGLELFLSLFVVTALFSAMFKILPDVVLSWRDVVLGAFITAVLFTVGRSLIAIYLAYTATASAYGAAGSLALLLLWVNYSSMILLFGAAFTRAHLEGRGLTVRPRNTAVCVHRELIDDVKSA</sequence>
<reference evidence="7 8" key="1">
    <citation type="submission" date="2018-11" db="EMBL/GenBank/DDBJ databases">
        <title>Genomic Encyclopedia of Type Strains, Phase IV (KMG-IV): sequencing the most valuable type-strain genomes for metagenomic binning, comparative biology and taxonomic classification.</title>
        <authorList>
            <person name="Goeker M."/>
        </authorList>
    </citation>
    <scope>NUCLEOTIDE SEQUENCE [LARGE SCALE GENOMIC DNA]</scope>
    <source>
        <strain evidence="7 8">DSM 16974</strain>
    </source>
</reference>
<keyword evidence="3 6" id="KW-0812">Transmembrane</keyword>
<evidence type="ECO:0000256" key="1">
    <source>
        <dbReference type="ARBA" id="ARBA00004651"/>
    </source>
</evidence>
<evidence type="ECO:0000256" key="2">
    <source>
        <dbReference type="ARBA" id="ARBA00022475"/>
    </source>
</evidence>
<dbReference type="OrthoDB" id="9797028at2"/>
<name>A0A3N1NXH8_9GAMM</name>
<protein>
    <submittedName>
        <fullName evidence="7">Membrane protein</fullName>
    </submittedName>
</protein>
<keyword evidence="4 6" id="KW-1133">Transmembrane helix</keyword>
<evidence type="ECO:0000256" key="6">
    <source>
        <dbReference type="SAM" id="Phobius"/>
    </source>
</evidence>
<keyword evidence="8" id="KW-1185">Reference proteome</keyword>
<evidence type="ECO:0000256" key="3">
    <source>
        <dbReference type="ARBA" id="ARBA00022692"/>
    </source>
</evidence>
<dbReference type="AlphaFoldDB" id="A0A3N1NXH8"/>
<evidence type="ECO:0000313" key="7">
    <source>
        <dbReference type="EMBL" id="ROQ19707.1"/>
    </source>
</evidence>
<dbReference type="InterPro" id="IPR017039">
    <property type="entry name" value="Virul_fac_BrkB"/>
</dbReference>
<evidence type="ECO:0000256" key="4">
    <source>
        <dbReference type="ARBA" id="ARBA00022989"/>
    </source>
</evidence>
<dbReference type="EMBL" id="RJUK01000001">
    <property type="protein sequence ID" value="ROQ19707.1"/>
    <property type="molecule type" value="Genomic_DNA"/>
</dbReference>
<dbReference type="PANTHER" id="PTHR30213:SF1">
    <property type="entry name" value="INNER MEMBRANE PROTEIN YHJD"/>
    <property type="match status" value="1"/>
</dbReference>
<dbReference type="PIRSF" id="PIRSF035875">
    <property type="entry name" value="RNase_BN"/>
    <property type="match status" value="1"/>
</dbReference>
<organism evidence="7 8">
    <name type="scientific">Marinimicrobium koreense</name>
    <dbReference type="NCBI Taxonomy" id="306545"/>
    <lineage>
        <taxon>Bacteria</taxon>
        <taxon>Pseudomonadati</taxon>
        <taxon>Pseudomonadota</taxon>
        <taxon>Gammaproteobacteria</taxon>
        <taxon>Cellvibrionales</taxon>
        <taxon>Cellvibrionaceae</taxon>
        <taxon>Marinimicrobium</taxon>
    </lineage>
</organism>
<dbReference type="Pfam" id="PF03631">
    <property type="entry name" value="Virul_fac_BrkB"/>
    <property type="match status" value="1"/>
</dbReference>
<dbReference type="Proteomes" id="UP000273643">
    <property type="component" value="Unassembled WGS sequence"/>
</dbReference>
<evidence type="ECO:0000256" key="5">
    <source>
        <dbReference type="ARBA" id="ARBA00023136"/>
    </source>
</evidence>
<accession>A0A3N1NXH8</accession>
<comment type="subcellular location">
    <subcellularLocation>
        <location evidence="1">Cell membrane</location>
        <topology evidence="1">Multi-pass membrane protein</topology>
    </subcellularLocation>
</comment>